<evidence type="ECO:0000313" key="10">
    <source>
        <dbReference type="EMBL" id="HGK23397.1"/>
    </source>
</evidence>
<feature type="binding site" evidence="7 8">
    <location>
        <position position="75"/>
    </location>
    <ligand>
        <name>S-adenosyl-L-methionine</name>
        <dbReference type="ChEBI" id="CHEBI:59789"/>
    </ligand>
</feature>
<evidence type="ECO:0000256" key="1">
    <source>
        <dbReference type="ARBA" id="ARBA00022490"/>
    </source>
</evidence>
<dbReference type="NCBIfam" id="TIGR00755">
    <property type="entry name" value="ksgA"/>
    <property type="match status" value="1"/>
</dbReference>
<comment type="function">
    <text evidence="7">Specifically dimethylates two adjacent adenosines (A1518 and A1519) in the loop of a conserved hairpin near the 3'-end of 16S rRNA in the 30S particle. May play a critical role in biogenesis of 30S subunits.</text>
</comment>
<evidence type="ECO:0000256" key="8">
    <source>
        <dbReference type="PROSITE-ProRule" id="PRU01026"/>
    </source>
</evidence>
<dbReference type="EC" id="2.1.1.182" evidence="7"/>
<dbReference type="GO" id="GO:0003723">
    <property type="term" value="F:RNA binding"/>
    <property type="evidence" value="ECO:0007669"/>
    <property type="project" value="UniProtKB-UniRule"/>
</dbReference>
<gene>
    <name evidence="7 10" type="primary">rsmA</name>
    <name evidence="7" type="synonym">ksgA</name>
    <name evidence="10" type="ORF">ENU78_02935</name>
</gene>
<keyword evidence="2 7" id="KW-0698">rRNA processing</keyword>
<dbReference type="PANTHER" id="PTHR11727:SF7">
    <property type="entry name" value="DIMETHYLADENOSINE TRANSFERASE-RELATED"/>
    <property type="match status" value="1"/>
</dbReference>
<dbReference type="PROSITE" id="PS51689">
    <property type="entry name" value="SAM_RNA_A_N6_MT"/>
    <property type="match status" value="1"/>
</dbReference>
<dbReference type="GO" id="GO:0005829">
    <property type="term" value="C:cytosol"/>
    <property type="evidence" value="ECO:0007669"/>
    <property type="project" value="TreeGrafter"/>
</dbReference>
<feature type="binding site" evidence="7 8">
    <location>
        <position position="29"/>
    </location>
    <ligand>
        <name>S-adenosyl-L-methionine</name>
        <dbReference type="ChEBI" id="CHEBI:59789"/>
    </ligand>
</feature>
<dbReference type="OMA" id="GMFQKEV"/>
<keyword evidence="1 7" id="KW-0963">Cytoplasm</keyword>
<proteinExistence type="inferred from homology"/>
<evidence type="ECO:0000256" key="4">
    <source>
        <dbReference type="ARBA" id="ARBA00022679"/>
    </source>
</evidence>
<name>A0A7V3ZI40_DICTH</name>
<keyword evidence="5 7" id="KW-0949">S-adenosyl-L-methionine</keyword>
<comment type="catalytic activity">
    <reaction evidence="7">
        <text>adenosine(1518)/adenosine(1519) in 16S rRNA + 4 S-adenosyl-L-methionine = N(6)-dimethyladenosine(1518)/N(6)-dimethyladenosine(1519) in 16S rRNA + 4 S-adenosyl-L-homocysteine + 4 H(+)</text>
        <dbReference type="Rhea" id="RHEA:19609"/>
        <dbReference type="Rhea" id="RHEA-COMP:10232"/>
        <dbReference type="Rhea" id="RHEA-COMP:10233"/>
        <dbReference type="ChEBI" id="CHEBI:15378"/>
        <dbReference type="ChEBI" id="CHEBI:57856"/>
        <dbReference type="ChEBI" id="CHEBI:59789"/>
        <dbReference type="ChEBI" id="CHEBI:74411"/>
        <dbReference type="ChEBI" id="CHEBI:74493"/>
        <dbReference type="EC" id="2.1.1.182"/>
    </reaction>
</comment>
<organism evidence="10">
    <name type="scientific">Dictyoglomus thermophilum</name>
    <dbReference type="NCBI Taxonomy" id="14"/>
    <lineage>
        <taxon>Bacteria</taxon>
        <taxon>Pseudomonadati</taxon>
        <taxon>Dictyoglomota</taxon>
        <taxon>Dictyoglomia</taxon>
        <taxon>Dictyoglomales</taxon>
        <taxon>Dictyoglomaceae</taxon>
        <taxon>Dictyoglomus</taxon>
    </lineage>
</organism>
<dbReference type="InterPro" id="IPR020598">
    <property type="entry name" value="rRNA_Ade_methylase_Trfase_N"/>
</dbReference>
<dbReference type="CDD" id="cd02440">
    <property type="entry name" value="AdoMet_MTases"/>
    <property type="match status" value="1"/>
</dbReference>
<dbReference type="EMBL" id="DTDV01000007">
    <property type="protein sequence ID" value="HGK23397.1"/>
    <property type="molecule type" value="Genomic_DNA"/>
</dbReference>
<dbReference type="PROSITE" id="PS01131">
    <property type="entry name" value="RRNA_A_DIMETH"/>
    <property type="match status" value="1"/>
</dbReference>
<feature type="binding site" evidence="7 8">
    <location>
        <position position="54"/>
    </location>
    <ligand>
        <name>S-adenosyl-L-methionine</name>
        <dbReference type="ChEBI" id="CHEBI:59789"/>
    </ligand>
</feature>
<dbReference type="AlphaFoldDB" id="A0A7V3ZI40"/>
<keyword evidence="6 7" id="KW-0694">RNA-binding</keyword>
<dbReference type="Pfam" id="PF00398">
    <property type="entry name" value="RrnaAD"/>
    <property type="match status" value="1"/>
</dbReference>
<keyword evidence="3 7" id="KW-0489">Methyltransferase</keyword>
<evidence type="ECO:0000256" key="6">
    <source>
        <dbReference type="ARBA" id="ARBA00022884"/>
    </source>
</evidence>
<dbReference type="FunFam" id="3.40.50.150:FF:000023">
    <property type="entry name" value="Ribosomal RNA small subunit methyltransferase A"/>
    <property type="match status" value="1"/>
</dbReference>
<dbReference type="HAMAP" id="MF_00607">
    <property type="entry name" value="16SrRNA_methyltr_A"/>
    <property type="match status" value="1"/>
</dbReference>
<dbReference type="InterPro" id="IPR029063">
    <property type="entry name" value="SAM-dependent_MTases_sf"/>
</dbReference>
<protein>
    <recommendedName>
        <fullName evidence="7">Ribosomal RNA small subunit methyltransferase A</fullName>
        <ecNumber evidence="7">2.1.1.182</ecNumber>
    </recommendedName>
    <alternativeName>
        <fullName evidence="7">16S rRNA (adenine(1518)-N(6)/adenine(1519)-N(6))-dimethyltransferase</fullName>
    </alternativeName>
    <alternativeName>
        <fullName evidence="7">16S rRNA dimethyladenosine transferase</fullName>
    </alternativeName>
    <alternativeName>
        <fullName evidence="7">16S rRNA dimethylase</fullName>
    </alternativeName>
    <alternativeName>
        <fullName evidence="7">S-adenosylmethionine-6-N', N'-adenosyl(rRNA) dimethyltransferase</fullName>
    </alternativeName>
</protein>
<comment type="caution">
    <text evidence="10">The sequence shown here is derived from an EMBL/GenBank/DDBJ whole genome shotgun (WGS) entry which is preliminary data.</text>
</comment>
<sequence length="279" mass="32157">MNLTSRSELIEILQKNNIFLKKSLGQNFLVDKNILKKIIDALEISKEDTILEVGCGVGTLTLELAKRSKRVIGVEIDKRFKPILENLLKDYPNTEIIFEDIMKIDLSKIVTPPYKLAGNLPYYISGSFLGEYFQKGPYASLMVIMLQKEMAERLTSSPGNKKYSPLSILLHITYSYEVISKVPPSCFFPAPEVESVILRLKLNPKLDKIHNKELFFKLLKESFSQRRKFLLNNLQRAFPEIDWKTLFTELNIDSKIRAEDLSPEDYITLSNKAFALWKD</sequence>
<dbReference type="GO" id="GO:0052908">
    <property type="term" value="F:16S rRNA (adenine(1518)-N(6)/adenine(1519)-N(6))-dimethyltransferase activity"/>
    <property type="evidence" value="ECO:0007669"/>
    <property type="project" value="UniProtKB-EC"/>
</dbReference>
<evidence type="ECO:0000256" key="7">
    <source>
        <dbReference type="HAMAP-Rule" id="MF_00607"/>
    </source>
</evidence>
<dbReference type="InterPro" id="IPR023165">
    <property type="entry name" value="rRNA_Ade_diMease-like_C"/>
</dbReference>
<feature type="domain" description="Ribosomal RNA adenine methylase transferase N-terminal" evidence="9">
    <location>
        <begin position="34"/>
        <end position="204"/>
    </location>
</feature>
<feature type="binding site" evidence="7 8">
    <location>
        <position position="27"/>
    </location>
    <ligand>
        <name>S-adenosyl-L-methionine</name>
        <dbReference type="ChEBI" id="CHEBI:59789"/>
    </ligand>
</feature>
<evidence type="ECO:0000256" key="2">
    <source>
        <dbReference type="ARBA" id="ARBA00022552"/>
    </source>
</evidence>
<keyword evidence="4 7" id="KW-0808">Transferase</keyword>
<feature type="binding site" evidence="7 8">
    <location>
        <position position="100"/>
    </location>
    <ligand>
        <name>S-adenosyl-L-methionine</name>
        <dbReference type="ChEBI" id="CHEBI:59789"/>
    </ligand>
</feature>
<dbReference type="InterPro" id="IPR020596">
    <property type="entry name" value="rRNA_Ade_Mease_Trfase_CS"/>
</dbReference>
<dbReference type="InterPro" id="IPR001737">
    <property type="entry name" value="KsgA/Erm"/>
</dbReference>
<dbReference type="PANTHER" id="PTHR11727">
    <property type="entry name" value="DIMETHYLADENOSINE TRANSFERASE"/>
    <property type="match status" value="1"/>
</dbReference>
<dbReference type="SUPFAM" id="SSF53335">
    <property type="entry name" value="S-adenosyl-L-methionine-dependent methyltransferases"/>
    <property type="match status" value="1"/>
</dbReference>
<comment type="similarity">
    <text evidence="7">Belongs to the class I-like SAM-binding methyltransferase superfamily. rRNA adenine N(6)-methyltransferase family. RsmA subfamily.</text>
</comment>
<dbReference type="InterPro" id="IPR011530">
    <property type="entry name" value="rRNA_adenine_dimethylase"/>
</dbReference>
<evidence type="ECO:0000256" key="3">
    <source>
        <dbReference type="ARBA" id="ARBA00022603"/>
    </source>
</evidence>
<comment type="subcellular location">
    <subcellularLocation>
        <location evidence="7">Cytoplasm</location>
    </subcellularLocation>
</comment>
<feature type="binding site" evidence="7 8">
    <location>
        <position position="119"/>
    </location>
    <ligand>
        <name>S-adenosyl-L-methionine</name>
        <dbReference type="ChEBI" id="CHEBI:59789"/>
    </ligand>
</feature>
<reference evidence="10" key="1">
    <citation type="journal article" date="2020" name="mSystems">
        <title>Genome- and Community-Level Interaction Insights into Carbon Utilization and Element Cycling Functions of Hydrothermarchaeota in Hydrothermal Sediment.</title>
        <authorList>
            <person name="Zhou Z."/>
            <person name="Liu Y."/>
            <person name="Xu W."/>
            <person name="Pan J."/>
            <person name="Luo Z.H."/>
            <person name="Li M."/>
        </authorList>
    </citation>
    <scope>NUCLEOTIDE SEQUENCE [LARGE SCALE GENOMIC DNA]</scope>
    <source>
        <strain evidence="10">SpSt-70</strain>
    </source>
</reference>
<accession>A0A7V3ZI40</accession>
<evidence type="ECO:0000256" key="5">
    <source>
        <dbReference type="ARBA" id="ARBA00022691"/>
    </source>
</evidence>
<dbReference type="Gene3D" id="1.10.8.100">
    <property type="entry name" value="Ribosomal RNA adenine dimethylase-like, domain 2"/>
    <property type="match status" value="1"/>
</dbReference>
<dbReference type="SMART" id="SM00650">
    <property type="entry name" value="rADc"/>
    <property type="match status" value="1"/>
</dbReference>
<dbReference type="Gene3D" id="3.40.50.150">
    <property type="entry name" value="Vaccinia Virus protein VP39"/>
    <property type="match status" value="1"/>
</dbReference>
<evidence type="ECO:0000259" key="9">
    <source>
        <dbReference type="SMART" id="SM00650"/>
    </source>
</evidence>